<dbReference type="EMBL" id="JAUJYO010000019">
    <property type="protein sequence ID" value="KAK1288195.1"/>
    <property type="molecule type" value="Genomic_DNA"/>
</dbReference>
<keyword evidence="5" id="KW-0539">Nucleus</keyword>
<accession>A0AAV9CGZ9</accession>
<gene>
    <name evidence="7" type="ORF">QJS10_CPB19g00093</name>
</gene>
<dbReference type="GO" id="GO:0005635">
    <property type="term" value="C:nuclear envelope"/>
    <property type="evidence" value="ECO:0007669"/>
    <property type="project" value="TreeGrafter"/>
</dbReference>
<dbReference type="GO" id="GO:0007094">
    <property type="term" value="P:mitotic spindle assembly checkpoint signaling"/>
    <property type="evidence" value="ECO:0007669"/>
    <property type="project" value="InterPro"/>
</dbReference>
<dbReference type="FunFam" id="3.30.457.60:FF:000004">
    <property type="entry name" value="Mitotic spindle checkpoint protein MAD1"/>
    <property type="match status" value="1"/>
</dbReference>
<evidence type="ECO:0000256" key="2">
    <source>
        <dbReference type="ARBA" id="ARBA00008029"/>
    </source>
</evidence>
<dbReference type="Proteomes" id="UP001180020">
    <property type="component" value="Unassembled WGS sequence"/>
</dbReference>
<dbReference type="GO" id="GO:0051315">
    <property type="term" value="P:attachment of mitotic spindle microtubules to kinetochore"/>
    <property type="evidence" value="ECO:0007669"/>
    <property type="project" value="TreeGrafter"/>
</dbReference>
<evidence type="ECO:0000313" key="7">
    <source>
        <dbReference type="EMBL" id="KAK1288195.1"/>
    </source>
</evidence>
<dbReference type="GO" id="GO:0051301">
    <property type="term" value="P:cell division"/>
    <property type="evidence" value="ECO:0007669"/>
    <property type="project" value="UniProtKB-KW"/>
</dbReference>
<evidence type="ECO:0000256" key="3">
    <source>
        <dbReference type="ARBA" id="ARBA00022618"/>
    </source>
</evidence>
<evidence type="ECO:0000313" key="8">
    <source>
        <dbReference type="Proteomes" id="UP001180020"/>
    </source>
</evidence>
<dbReference type="GO" id="GO:0000776">
    <property type="term" value="C:kinetochore"/>
    <property type="evidence" value="ECO:0007669"/>
    <property type="project" value="TreeGrafter"/>
</dbReference>
<keyword evidence="3" id="KW-0132">Cell division</keyword>
<organism evidence="7 8">
    <name type="scientific">Acorus calamus</name>
    <name type="common">Sweet flag</name>
    <dbReference type="NCBI Taxonomy" id="4465"/>
    <lineage>
        <taxon>Eukaryota</taxon>
        <taxon>Viridiplantae</taxon>
        <taxon>Streptophyta</taxon>
        <taxon>Embryophyta</taxon>
        <taxon>Tracheophyta</taxon>
        <taxon>Spermatophyta</taxon>
        <taxon>Magnoliopsida</taxon>
        <taxon>Liliopsida</taxon>
        <taxon>Acoraceae</taxon>
        <taxon>Acorus</taxon>
    </lineage>
</organism>
<evidence type="ECO:0000256" key="5">
    <source>
        <dbReference type="ARBA" id="ARBA00023242"/>
    </source>
</evidence>
<reference evidence="7" key="2">
    <citation type="submission" date="2023-06" db="EMBL/GenBank/DDBJ databases">
        <authorList>
            <person name="Ma L."/>
            <person name="Liu K.-W."/>
            <person name="Li Z."/>
            <person name="Hsiao Y.-Y."/>
            <person name="Qi Y."/>
            <person name="Fu T."/>
            <person name="Tang G."/>
            <person name="Zhang D."/>
            <person name="Sun W.-H."/>
            <person name="Liu D.-K."/>
            <person name="Li Y."/>
            <person name="Chen G.-Z."/>
            <person name="Liu X.-D."/>
            <person name="Liao X.-Y."/>
            <person name="Jiang Y.-T."/>
            <person name="Yu X."/>
            <person name="Hao Y."/>
            <person name="Huang J."/>
            <person name="Zhao X.-W."/>
            <person name="Ke S."/>
            <person name="Chen Y.-Y."/>
            <person name="Wu W.-L."/>
            <person name="Hsu J.-L."/>
            <person name="Lin Y.-F."/>
            <person name="Huang M.-D."/>
            <person name="Li C.-Y."/>
            <person name="Huang L."/>
            <person name="Wang Z.-W."/>
            <person name="Zhao X."/>
            <person name="Zhong W.-Y."/>
            <person name="Peng D.-H."/>
            <person name="Ahmad S."/>
            <person name="Lan S."/>
            <person name="Zhang J.-S."/>
            <person name="Tsai W.-C."/>
            <person name="Van De Peer Y."/>
            <person name="Liu Z.-J."/>
        </authorList>
    </citation>
    <scope>NUCLEOTIDE SEQUENCE</scope>
    <source>
        <strain evidence="7">CP</strain>
        <tissue evidence="7">Leaves</tissue>
    </source>
</reference>
<dbReference type="AlphaFoldDB" id="A0AAV9CGZ9"/>
<name>A0AAV9CGZ9_ACOCL</name>
<keyword evidence="8" id="KW-1185">Reference proteome</keyword>
<evidence type="ECO:0000256" key="1">
    <source>
        <dbReference type="ARBA" id="ARBA00004123"/>
    </source>
</evidence>
<keyword evidence="4" id="KW-0498">Mitosis</keyword>
<evidence type="ECO:0000256" key="4">
    <source>
        <dbReference type="ARBA" id="ARBA00022776"/>
    </source>
</evidence>
<reference evidence="7" key="1">
    <citation type="journal article" date="2023" name="Nat. Commun.">
        <title>Diploid and tetraploid genomes of Acorus and the evolution of monocots.</title>
        <authorList>
            <person name="Ma L."/>
            <person name="Liu K.W."/>
            <person name="Li Z."/>
            <person name="Hsiao Y.Y."/>
            <person name="Qi Y."/>
            <person name="Fu T."/>
            <person name="Tang G.D."/>
            <person name="Zhang D."/>
            <person name="Sun W.H."/>
            <person name="Liu D.K."/>
            <person name="Li Y."/>
            <person name="Chen G.Z."/>
            <person name="Liu X.D."/>
            <person name="Liao X.Y."/>
            <person name="Jiang Y.T."/>
            <person name="Yu X."/>
            <person name="Hao Y."/>
            <person name="Huang J."/>
            <person name="Zhao X.W."/>
            <person name="Ke S."/>
            <person name="Chen Y.Y."/>
            <person name="Wu W.L."/>
            <person name="Hsu J.L."/>
            <person name="Lin Y.F."/>
            <person name="Huang M.D."/>
            <person name="Li C.Y."/>
            <person name="Huang L."/>
            <person name="Wang Z.W."/>
            <person name="Zhao X."/>
            <person name="Zhong W.Y."/>
            <person name="Peng D.H."/>
            <person name="Ahmad S."/>
            <person name="Lan S."/>
            <person name="Zhang J.S."/>
            <person name="Tsai W.C."/>
            <person name="Van de Peer Y."/>
            <person name="Liu Z.J."/>
        </authorList>
    </citation>
    <scope>NUCLEOTIDE SEQUENCE</scope>
    <source>
        <strain evidence="7">CP</strain>
    </source>
</reference>
<dbReference type="PANTHER" id="PTHR23168:SF0">
    <property type="entry name" value="MITOTIC SPINDLE ASSEMBLY CHECKPOINT PROTEIN MAD1"/>
    <property type="match status" value="1"/>
</dbReference>
<proteinExistence type="inferred from homology"/>
<comment type="similarity">
    <text evidence="2">Belongs to the MAD1 family.</text>
</comment>
<protein>
    <submittedName>
        <fullName evidence="7">Uncharacterized protein</fullName>
    </submittedName>
</protein>
<sequence>MIISALMESPHFTLQSIYAQTDDEKLEYEYESGNMNIIINEYASQREILQQVEIFIRKMNSILAFMANLNRESFNKRRLS</sequence>
<dbReference type="PANTHER" id="PTHR23168">
    <property type="entry name" value="MITOTIC SPINDLE ASSEMBLY CHECKPOINT PROTEIN MAD1 MITOTIC ARREST DEFICIENT-LIKE PROTEIN 1"/>
    <property type="match status" value="1"/>
</dbReference>
<comment type="subcellular location">
    <subcellularLocation>
        <location evidence="1">Nucleus</location>
    </subcellularLocation>
</comment>
<keyword evidence="6" id="KW-0131">Cell cycle</keyword>
<dbReference type="InterPro" id="IPR008672">
    <property type="entry name" value="Mad1"/>
</dbReference>
<comment type="caution">
    <text evidence="7">The sequence shown here is derived from an EMBL/GenBank/DDBJ whole genome shotgun (WGS) entry which is preliminary data.</text>
</comment>
<dbReference type="GO" id="GO:0072686">
    <property type="term" value="C:mitotic spindle"/>
    <property type="evidence" value="ECO:0007669"/>
    <property type="project" value="TreeGrafter"/>
</dbReference>
<dbReference type="Gene3D" id="3.30.457.60">
    <property type="match status" value="1"/>
</dbReference>
<evidence type="ECO:0000256" key="6">
    <source>
        <dbReference type="ARBA" id="ARBA00023306"/>
    </source>
</evidence>